<protein>
    <submittedName>
        <fullName evidence="6">Uncharacterized protein</fullName>
    </submittedName>
</protein>
<evidence type="ECO:0000313" key="1">
    <source>
        <dbReference type="EMBL" id="CAB4145234.1"/>
    </source>
</evidence>
<evidence type="ECO:0000313" key="12">
    <source>
        <dbReference type="EMBL" id="CAB5228957.1"/>
    </source>
</evidence>
<organism evidence="6">
    <name type="scientific">uncultured Caudovirales phage</name>
    <dbReference type="NCBI Taxonomy" id="2100421"/>
    <lineage>
        <taxon>Viruses</taxon>
        <taxon>Duplodnaviria</taxon>
        <taxon>Heunggongvirae</taxon>
        <taxon>Uroviricota</taxon>
        <taxon>Caudoviricetes</taxon>
        <taxon>Peduoviridae</taxon>
        <taxon>Maltschvirus</taxon>
        <taxon>Maltschvirus maltsch</taxon>
    </lineage>
</organism>
<dbReference type="EMBL" id="LR797452">
    <property type="protein sequence ID" value="CAB4217853.1"/>
    <property type="molecule type" value="Genomic_DNA"/>
</dbReference>
<dbReference type="EMBL" id="LR797395">
    <property type="protein sequence ID" value="CAB4213154.1"/>
    <property type="molecule type" value="Genomic_DNA"/>
</dbReference>
<sequence length="101" mass="11366">MNTIRLPLRFTKTSFQMETIEDGSDEYYATLIGYAIQIEPNSLPISTFYGTNDPTFDLRQTGKVGQEIGKLIPEILVTDVNVVTDNTGTSNLSIKFERTNR</sequence>
<gene>
    <name evidence="6" type="ORF">UFOVP1002_120</name>
    <name evidence="7" type="ORF">UFOVP1217_75</name>
    <name evidence="8" type="ORF">UFOVP1343_59</name>
    <name evidence="9" type="ORF">UFOVP1438_108</name>
    <name evidence="12" type="ORF">UFOVP1541_77</name>
    <name evidence="10" type="ORF">UFOVP1592_104</name>
    <name evidence="1" type="ORF">UFOVP465_153</name>
    <name evidence="2" type="ORF">UFOVP666_11</name>
    <name evidence="3" type="ORF">UFOVP727_88</name>
    <name evidence="11" type="ORF">UFOVP741_91</name>
    <name evidence="4" type="ORF">UFOVP819_39</name>
    <name evidence="5" type="ORF">UFOVP926_48</name>
</gene>
<dbReference type="EMBL" id="LR798341">
    <property type="protein sequence ID" value="CAB5225159.1"/>
    <property type="molecule type" value="Genomic_DNA"/>
</dbReference>
<dbReference type="EMBL" id="LR796878">
    <property type="protein sequence ID" value="CAB4172166.1"/>
    <property type="molecule type" value="Genomic_DNA"/>
</dbReference>
<dbReference type="EMBL" id="LR797305">
    <property type="protein sequence ID" value="CAB4200687.1"/>
    <property type="molecule type" value="Genomic_DNA"/>
</dbReference>
<evidence type="ECO:0000313" key="2">
    <source>
        <dbReference type="EMBL" id="CAB4155536.1"/>
    </source>
</evidence>
<name>A0A6J5Q2F2_9CAUD</name>
<dbReference type="EMBL" id="LR796961">
    <property type="protein sequence ID" value="CAB4178369.1"/>
    <property type="molecule type" value="Genomic_DNA"/>
</dbReference>
<evidence type="ECO:0000313" key="8">
    <source>
        <dbReference type="EMBL" id="CAB4200687.1"/>
    </source>
</evidence>
<dbReference type="EMBL" id="LR797177">
    <property type="protein sequence ID" value="CAB4191653.1"/>
    <property type="molecule type" value="Genomic_DNA"/>
</dbReference>
<accession>A0A6J5Q2F2</accession>
<evidence type="ECO:0000313" key="6">
    <source>
        <dbReference type="EMBL" id="CAB4178369.1"/>
    </source>
</evidence>
<evidence type="ECO:0000313" key="11">
    <source>
        <dbReference type="EMBL" id="CAB5225159.1"/>
    </source>
</evidence>
<evidence type="ECO:0000313" key="9">
    <source>
        <dbReference type="EMBL" id="CAB4213154.1"/>
    </source>
</evidence>
<dbReference type="EMBL" id="LR796698">
    <property type="protein sequence ID" value="CAB4160199.1"/>
    <property type="molecule type" value="Genomic_DNA"/>
</dbReference>
<evidence type="ECO:0000313" key="5">
    <source>
        <dbReference type="EMBL" id="CAB4172166.1"/>
    </source>
</evidence>
<dbReference type="EMBL" id="LR796644">
    <property type="protein sequence ID" value="CAB4155536.1"/>
    <property type="molecule type" value="Genomic_DNA"/>
</dbReference>
<evidence type="ECO:0000313" key="3">
    <source>
        <dbReference type="EMBL" id="CAB4160199.1"/>
    </source>
</evidence>
<dbReference type="EMBL" id="LR796443">
    <property type="protein sequence ID" value="CAB4145234.1"/>
    <property type="molecule type" value="Genomic_DNA"/>
</dbReference>
<proteinExistence type="predicted"/>
<evidence type="ECO:0000313" key="10">
    <source>
        <dbReference type="EMBL" id="CAB4217853.1"/>
    </source>
</evidence>
<evidence type="ECO:0000313" key="4">
    <source>
        <dbReference type="EMBL" id="CAB4164601.1"/>
    </source>
</evidence>
<evidence type="ECO:0000313" key="7">
    <source>
        <dbReference type="EMBL" id="CAB4191653.1"/>
    </source>
</evidence>
<dbReference type="EMBL" id="LR796762">
    <property type="protein sequence ID" value="CAB4164601.1"/>
    <property type="molecule type" value="Genomic_DNA"/>
</dbReference>
<dbReference type="EMBL" id="LR798395">
    <property type="protein sequence ID" value="CAB5228957.1"/>
    <property type="molecule type" value="Genomic_DNA"/>
</dbReference>
<reference evidence="6" key="1">
    <citation type="submission" date="2020-05" db="EMBL/GenBank/DDBJ databases">
        <authorList>
            <person name="Chiriac C."/>
            <person name="Salcher M."/>
            <person name="Ghai R."/>
            <person name="Kavagutti S V."/>
        </authorList>
    </citation>
    <scope>NUCLEOTIDE SEQUENCE</scope>
</reference>